<evidence type="ECO:0000313" key="12">
    <source>
        <dbReference type="Proteomes" id="UP000244908"/>
    </source>
</evidence>
<comment type="subunit">
    <text evidence="9">The complex comprises the extracytoplasmic solute receptor protein and the two transmembrane proteins.</text>
</comment>
<sequence>MNTLKKMVDQFLAWAVIFISSVLVLCVLWQVFSRYCLGTPSVATDEIARFMFMWVGLVGAAYAVSLKRHLAIDLLTQKLTGTRKLVSEVVIILMTLLFAGLVMVYGGLGLVQKTLSTQQLSPALGIPMGYVYFAIPFSGFAIIFYSLVDLLNKFTPNSSVHTAG</sequence>
<keyword evidence="2 9" id="KW-0813">Transport</keyword>
<dbReference type="PANTHER" id="PTHR35011:SF2">
    <property type="entry name" value="2,3-DIKETO-L-GULONATE TRAP TRANSPORTER SMALL PERMEASE PROTEIN YIAM"/>
    <property type="match status" value="1"/>
</dbReference>
<feature type="transmembrane region" description="Helical" evidence="9">
    <location>
        <begin position="128"/>
        <end position="148"/>
    </location>
</feature>
<keyword evidence="5 9" id="KW-0812">Transmembrane</keyword>
<evidence type="ECO:0000259" key="10">
    <source>
        <dbReference type="Pfam" id="PF04290"/>
    </source>
</evidence>
<reference evidence="11 12" key="1">
    <citation type="journal article" date="2019" name="Int. J. Syst. Evol. Microbiol.">
        <title>Limnobaculum parvum gen. nov., sp. nov., isolated from a freshwater lake.</title>
        <authorList>
            <person name="Baek C."/>
            <person name="Shin S.K."/>
            <person name="Yi H."/>
        </authorList>
    </citation>
    <scope>NUCLEOTIDE SEQUENCE [LARGE SCALE GENOMIC DNA]</scope>
    <source>
        <strain evidence="11 12">HYN0051</strain>
    </source>
</reference>
<organism evidence="11 12">
    <name type="scientific">Limnobaculum parvum</name>
    <dbReference type="NCBI Taxonomy" id="2172103"/>
    <lineage>
        <taxon>Bacteria</taxon>
        <taxon>Pseudomonadati</taxon>
        <taxon>Pseudomonadota</taxon>
        <taxon>Gammaproteobacteria</taxon>
        <taxon>Enterobacterales</taxon>
        <taxon>Budviciaceae</taxon>
        <taxon>Limnobaculum</taxon>
    </lineage>
</organism>
<feature type="transmembrane region" description="Helical" evidence="9">
    <location>
        <begin position="85"/>
        <end position="108"/>
    </location>
</feature>
<evidence type="ECO:0000256" key="6">
    <source>
        <dbReference type="ARBA" id="ARBA00022989"/>
    </source>
</evidence>
<dbReference type="GO" id="GO:0005886">
    <property type="term" value="C:plasma membrane"/>
    <property type="evidence" value="ECO:0007669"/>
    <property type="project" value="UniProtKB-SubCell"/>
</dbReference>
<gene>
    <name evidence="11" type="ORF">HYN51_12445</name>
</gene>
<keyword evidence="4 9" id="KW-0997">Cell inner membrane</keyword>
<dbReference type="KEGG" id="lpv:HYN51_12445"/>
<evidence type="ECO:0000256" key="9">
    <source>
        <dbReference type="RuleBase" id="RU369079"/>
    </source>
</evidence>
<evidence type="ECO:0000256" key="8">
    <source>
        <dbReference type="ARBA" id="ARBA00038436"/>
    </source>
</evidence>
<keyword evidence="6 9" id="KW-1133">Transmembrane helix</keyword>
<evidence type="ECO:0000256" key="4">
    <source>
        <dbReference type="ARBA" id="ARBA00022519"/>
    </source>
</evidence>
<protein>
    <recommendedName>
        <fullName evidence="9">TRAP transporter small permease protein</fullName>
    </recommendedName>
</protein>
<dbReference type="Pfam" id="PF04290">
    <property type="entry name" value="DctQ"/>
    <property type="match status" value="1"/>
</dbReference>
<dbReference type="OrthoDB" id="2085311at2"/>
<accession>A0A2Y9U0Y9</accession>
<comment type="similarity">
    <text evidence="8 9">Belongs to the TRAP transporter small permease family.</text>
</comment>
<comment type="subcellular location">
    <subcellularLocation>
        <location evidence="1 9">Cell inner membrane</location>
        <topology evidence="1 9">Multi-pass membrane protein</topology>
    </subcellularLocation>
</comment>
<keyword evidence="7 9" id="KW-0472">Membrane</keyword>
<keyword evidence="12" id="KW-1185">Reference proteome</keyword>
<dbReference type="InterPro" id="IPR055348">
    <property type="entry name" value="DctQ"/>
</dbReference>
<evidence type="ECO:0000313" key="11">
    <source>
        <dbReference type="EMBL" id="AWH89284.1"/>
    </source>
</evidence>
<keyword evidence="3" id="KW-1003">Cell membrane</keyword>
<comment type="function">
    <text evidence="9">Part of the tripartite ATP-independent periplasmic (TRAP) transport system.</text>
</comment>
<feature type="transmembrane region" description="Helical" evidence="9">
    <location>
        <begin position="47"/>
        <end position="64"/>
    </location>
</feature>
<evidence type="ECO:0000256" key="2">
    <source>
        <dbReference type="ARBA" id="ARBA00022448"/>
    </source>
</evidence>
<proteinExistence type="inferred from homology"/>
<dbReference type="RefSeq" id="WP_108901334.1">
    <property type="nucleotide sequence ID" value="NZ_CP029185.2"/>
</dbReference>
<evidence type="ECO:0000256" key="1">
    <source>
        <dbReference type="ARBA" id="ARBA00004429"/>
    </source>
</evidence>
<dbReference type="EMBL" id="CP029185">
    <property type="protein sequence ID" value="AWH89284.1"/>
    <property type="molecule type" value="Genomic_DNA"/>
</dbReference>
<dbReference type="InterPro" id="IPR007387">
    <property type="entry name" value="TRAP_DctQ"/>
</dbReference>
<evidence type="ECO:0000256" key="3">
    <source>
        <dbReference type="ARBA" id="ARBA00022475"/>
    </source>
</evidence>
<name>A0A2Y9U0Y9_9GAMM</name>
<dbReference type="AlphaFoldDB" id="A0A2Y9U0Y9"/>
<evidence type="ECO:0000256" key="5">
    <source>
        <dbReference type="ARBA" id="ARBA00022692"/>
    </source>
</evidence>
<dbReference type="GO" id="GO:0015740">
    <property type="term" value="P:C4-dicarboxylate transport"/>
    <property type="evidence" value="ECO:0007669"/>
    <property type="project" value="TreeGrafter"/>
</dbReference>
<feature type="domain" description="Tripartite ATP-independent periplasmic transporters DctQ component" evidence="10">
    <location>
        <begin position="23"/>
        <end position="154"/>
    </location>
</feature>
<evidence type="ECO:0000256" key="7">
    <source>
        <dbReference type="ARBA" id="ARBA00023136"/>
    </source>
</evidence>
<dbReference type="PANTHER" id="PTHR35011">
    <property type="entry name" value="2,3-DIKETO-L-GULONATE TRAP TRANSPORTER SMALL PERMEASE PROTEIN YIAM"/>
    <property type="match status" value="1"/>
</dbReference>
<dbReference type="Proteomes" id="UP000244908">
    <property type="component" value="Chromosome"/>
</dbReference>
<dbReference type="GO" id="GO:0022857">
    <property type="term" value="F:transmembrane transporter activity"/>
    <property type="evidence" value="ECO:0007669"/>
    <property type="project" value="UniProtKB-UniRule"/>
</dbReference>
<feature type="transmembrane region" description="Helical" evidence="9">
    <location>
        <begin position="12"/>
        <end position="32"/>
    </location>
</feature>